<evidence type="ECO:0000313" key="5">
    <source>
        <dbReference type="Proteomes" id="UP000000845"/>
    </source>
</evidence>
<dbReference type="SMART" id="SM00420">
    <property type="entry name" value="HTH_DEOR"/>
    <property type="match status" value="1"/>
</dbReference>
<keyword evidence="5" id="KW-1185">Reference proteome</keyword>
<dbReference type="InterPro" id="IPR036390">
    <property type="entry name" value="WH_DNA-bd_sf"/>
</dbReference>
<keyword evidence="2" id="KW-0804">Transcription</keyword>
<dbReference type="PANTHER" id="PTHR30363">
    <property type="entry name" value="HTH-TYPE TRANSCRIPTIONAL REGULATOR SRLR-RELATED"/>
    <property type="match status" value="1"/>
</dbReference>
<dbReference type="SMART" id="SM01134">
    <property type="entry name" value="DeoRC"/>
    <property type="match status" value="1"/>
</dbReference>
<dbReference type="SUPFAM" id="SSF100950">
    <property type="entry name" value="NagB/RpiA/CoA transferase-like"/>
    <property type="match status" value="1"/>
</dbReference>
<dbReference type="PANTHER" id="PTHR30363:SF44">
    <property type="entry name" value="AGA OPERON TRANSCRIPTIONAL REPRESSOR-RELATED"/>
    <property type="match status" value="1"/>
</dbReference>
<reference evidence="5" key="1">
    <citation type="submission" date="2009-09" db="EMBL/GenBank/DDBJ databases">
        <title>The complete chromosome of Sebaldella termitidis ATCC 33386.</title>
        <authorList>
            <consortium name="US DOE Joint Genome Institute (JGI-PGF)"/>
            <person name="Lucas S."/>
            <person name="Copeland A."/>
            <person name="Lapidus A."/>
            <person name="Glavina del Rio T."/>
            <person name="Dalin E."/>
            <person name="Tice H."/>
            <person name="Bruce D."/>
            <person name="Goodwin L."/>
            <person name="Pitluck S."/>
            <person name="Kyrpides N."/>
            <person name="Mavromatis K."/>
            <person name="Ivanova N."/>
            <person name="Mikhailova N."/>
            <person name="Sims D."/>
            <person name="Meincke L."/>
            <person name="Brettin T."/>
            <person name="Detter J.C."/>
            <person name="Han C."/>
            <person name="Larimer F."/>
            <person name="Land M."/>
            <person name="Hauser L."/>
            <person name="Markowitz V."/>
            <person name="Cheng J.F."/>
            <person name="Hugenholtz P."/>
            <person name="Woyke T."/>
            <person name="Wu D."/>
            <person name="Eisen J.A."/>
        </authorList>
    </citation>
    <scope>NUCLEOTIDE SEQUENCE [LARGE SCALE GENOMIC DNA]</scope>
    <source>
        <strain evidence="5">ATCC 33386 / NCTC 11300</strain>
    </source>
</reference>
<reference evidence="4 5" key="2">
    <citation type="journal article" date="2010" name="Stand. Genomic Sci.">
        <title>Complete genome sequence of Sebaldella termitidis type strain (NCTC 11300).</title>
        <authorList>
            <person name="Harmon-Smith M."/>
            <person name="Celia L."/>
            <person name="Chertkov O."/>
            <person name="Lapidus A."/>
            <person name="Copeland A."/>
            <person name="Glavina Del Rio T."/>
            <person name="Nolan M."/>
            <person name="Lucas S."/>
            <person name="Tice H."/>
            <person name="Cheng J.F."/>
            <person name="Han C."/>
            <person name="Detter J.C."/>
            <person name="Bruce D."/>
            <person name="Goodwin L."/>
            <person name="Pitluck S."/>
            <person name="Pati A."/>
            <person name="Liolios K."/>
            <person name="Ivanova N."/>
            <person name="Mavromatis K."/>
            <person name="Mikhailova N."/>
            <person name="Chen A."/>
            <person name="Palaniappan K."/>
            <person name="Land M."/>
            <person name="Hauser L."/>
            <person name="Chang Y.J."/>
            <person name="Jeffries C.D."/>
            <person name="Brettin T."/>
            <person name="Goker M."/>
            <person name="Beck B."/>
            <person name="Bristow J."/>
            <person name="Eisen J.A."/>
            <person name="Markowitz V."/>
            <person name="Hugenholtz P."/>
            <person name="Kyrpides N.C."/>
            <person name="Klenk H.P."/>
            <person name="Chen F."/>
        </authorList>
    </citation>
    <scope>NUCLEOTIDE SEQUENCE [LARGE SCALE GENOMIC DNA]</scope>
    <source>
        <strain evidence="5">ATCC 33386 / NCTC 11300</strain>
    </source>
</reference>
<organism evidence="4 5">
    <name type="scientific">Sebaldella termitidis (strain ATCC 33386 / NCTC 11300)</name>
    <dbReference type="NCBI Taxonomy" id="526218"/>
    <lineage>
        <taxon>Bacteria</taxon>
        <taxon>Fusobacteriati</taxon>
        <taxon>Fusobacteriota</taxon>
        <taxon>Fusobacteriia</taxon>
        <taxon>Fusobacteriales</taxon>
        <taxon>Leptotrichiaceae</taxon>
        <taxon>Sebaldella</taxon>
    </lineage>
</organism>
<dbReference type="EMBL" id="CP001739">
    <property type="protein sequence ID" value="ACZ08792.1"/>
    <property type="molecule type" value="Genomic_DNA"/>
</dbReference>
<dbReference type="InterPro" id="IPR001034">
    <property type="entry name" value="DeoR_HTH"/>
</dbReference>
<dbReference type="PRINTS" id="PR00037">
    <property type="entry name" value="HTHLACR"/>
</dbReference>
<dbReference type="STRING" id="526218.Sterm_1936"/>
<dbReference type="Gene3D" id="3.40.50.1360">
    <property type="match status" value="1"/>
</dbReference>
<dbReference type="KEGG" id="str:Sterm_1936"/>
<keyword evidence="1" id="KW-0805">Transcription regulation</keyword>
<dbReference type="InterPro" id="IPR050313">
    <property type="entry name" value="Carb_Metab_HTH_regulators"/>
</dbReference>
<feature type="domain" description="HTH deoR-type" evidence="3">
    <location>
        <begin position="3"/>
        <end position="58"/>
    </location>
</feature>
<evidence type="ECO:0000256" key="2">
    <source>
        <dbReference type="ARBA" id="ARBA00023163"/>
    </source>
</evidence>
<sequence>MFVKERLEIIMSLLKEKGKIEVNDLSKKFSVSKDLIRKDLQKLEDQGLLERTYGGAIPKRTIVKNLSIWSRITSNTEEKKKIAKKALSLIKPNDTVFLDITSINYYLADEIDSSGINVTVITNMIDIMHLLYHSENIKLIGIGGVLNKELDGFVGSISIDQIKKFKSDIAFLGTIGLDTASGSLTTFDSEDGLTKEAIINSAKKKYLISEKQKFYQDGNFIYSNVDNFNGFITDNDISKDIKTFMKKKNVSII</sequence>
<name>D1AJA4_SEBTE</name>
<dbReference type="AlphaFoldDB" id="D1AJA4"/>
<dbReference type="SUPFAM" id="SSF46785">
    <property type="entry name" value="Winged helix' DNA-binding domain"/>
    <property type="match status" value="1"/>
</dbReference>
<evidence type="ECO:0000256" key="1">
    <source>
        <dbReference type="ARBA" id="ARBA00023015"/>
    </source>
</evidence>
<dbReference type="Proteomes" id="UP000000845">
    <property type="component" value="Chromosome"/>
</dbReference>
<dbReference type="PROSITE" id="PS51000">
    <property type="entry name" value="HTH_DEOR_2"/>
    <property type="match status" value="1"/>
</dbReference>
<dbReference type="eggNOG" id="COG1349">
    <property type="taxonomic scope" value="Bacteria"/>
</dbReference>
<evidence type="ECO:0000313" key="4">
    <source>
        <dbReference type="EMBL" id="ACZ08792.1"/>
    </source>
</evidence>
<dbReference type="HOGENOM" id="CLU_060699_1_4_0"/>
<dbReference type="GO" id="GO:0003700">
    <property type="term" value="F:DNA-binding transcription factor activity"/>
    <property type="evidence" value="ECO:0007669"/>
    <property type="project" value="InterPro"/>
</dbReference>
<dbReference type="RefSeq" id="WP_012861386.1">
    <property type="nucleotide sequence ID" value="NC_013517.1"/>
</dbReference>
<dbReference type="Pfam" id="PF08220">
    <property type="entry name" value="HTH_DeoR"/>
    <property type="match status" value="1"/>
</dbReference>
<dbReference type="Gene3D" id="1.10.10.10">
    <property type="entry name" value="Winged helix-like DNA-binding domain superfamily/Winged helix DNA-binding domain"/>
    <property type="match status" value="1"/>
</dbReference>
<accession>D1AJA4</accession>
<dbReference type="Pfam" id="PF00455">
    <property type="entry name" value="DeoRC"/>
    <property type="match status" value="1"/>
</dbReference>
<proteinExistence type="predicted"/>
<dbReference type="InterPro" id="IPR014036">
    <property type="entry name" value="DeoR-like_C"/>
</dbReference>
<dbReference type="InterPro" id="IPR036388">
    <property type="entry name" value="WH-like_DNA-bd_sf"/>
</dbReference>
<gene>
    <name evidence="4" type="ordered locus">Sterm_1936</name>
</gene>
<evidence type="ECO:0000259" key="3">
    <source>
        <dbReference type="PROSITE" id="PS51000"/>
    </source>
</evidence>
<dbReference type="InterPro" id="IPR037171">
    <property type="entry name" value="NagB/RpiA_transferase-like"/>
</dbReference>
<protein>
    <submittedName>
        <fullName evidence="4">Transcriptional regulator, DeoR family</fullName>
    </submittedName>
</protein>